<dbReference type="InterPro" id="IPR003148">
    <property type="entry name" value="RCK_N"/>
</dbReference>
<feature type="transmembrane region" description="Helical" evidence="7">
    <location>
        <begin position="342"/>
        <end position="360"/>
    </location>
</feature>
<keyword evidence="5 7" id="KW-1133">Transmembrane helix</keyword>
<feature type="transmembrane region" description="Helical" evidence="7">
    <location>
        <begin position="254"/>
        <end position="272"/>
    </location>
</feature>
<keyword evidence="3" id="KW-0813">Transport</keyword>
<dbReference type="RefSeq" id="WP_146959016.1">
    <property type="nucleotide sequence ID" value="NZ_CP042467.1"/>
</dbReference>
<keyword evidence="11" id="KW-1185">Reference proteome</keyword>
<protein>
    <submittedName>
        <fullName evidence="10">Potassium transporter</fullName>
    </submittedName>
</protein>
<feature type="transmembrane region" description="Helical" evidence="7">
    <location>
        <begin position="77"/>
        <end position="101"/>
    </location>
</feature>
<feature type="domain" description="RCK N-terminal" evidence="9">
    <location>
        <begin position="389"/>
        <end position="493"/>
    </location>
</feature>
<evidence type="ECO:0000259" key="9">
    <source>
        <dbReference type="Pfam" id="PF02254"/>
    </source>
</evidence>
<evidence type="ECO:0000256" key="1">
    <source>
        <dbReference type="ARBA" id="ARBA00004141"/>
    </source>
</evidence>
<dbReference type="GO" id="GO:1902600">
    <property type="term" value="P:proton transmembrane transport"/>
    <property type="evidence" value="ECO:0007669"/>
    <property type="project" value="InterPro"/>
</dbReference>
<feature type="transmembrane region" description="Helical" evidence="7">
    <location>
        <begin position="139"/>
        <end position="160"/>
    </location>
</feature>
<feature type="transmembrane region" description="Helical" evidence="7">
    <location>
        <begin position="107"/>
        <end position="127"/>
    </location>
</feature>
<evidence type="ECO:0000313" key="11">
    <source>
        <dbReference type="Proteomes" id="UP000321595"/>
    </source>
</evidence>
<dbReference type="GO" id="GO:0016020">
    <property type="term" value="C:membrane"/>
    <property type="evidence" value="ECO:0007669"/>
    <property type="project" value="UniProtKB-SubCell"/>
</dbReference>
<dbReference type="PANTHER" id="PTHR42751">
    <property type="entry name" value="SODIUM/HYDROGEN EXCHANGER FAMILY/TRKA DOMAIN PROTEIN"/>
    <property type="match status" value="1"/>
</dbReference>
<evidence type="ECO:0000256" key="6">
    <source>
        <dbReference type="ARBA" id="ARBA00023136"/>
    </source>
</evidence>
<name>A0A5B8XPX7_9DELT</name>
<dbReference type="Gene3D" id="3.40.50.720">
    <property type="entry name" value="NAD(P)-binding Rossmann-like Domain"/>
    <property type="match status" value="1"/>
</dbReference>
<organism evidence="10 11">
    <name type="scientific">Microvenator marinus</name>
    <dbReference type="NCBI Taxonomy" id="2600177"/>
    <lineage>
        <taxon>Bacteria</taxon>
        <taxon>Deltaproteobacteria</taxon>
        <taxon>Bradymonadales</taxon>
        <taxon>Microvenatoraceae</taxon>
        <taxon>Microvenator</taxon>
    </lineage>
</organism>
<evidence type="ECO:0000256" key="2">
    <source>
        <dbReference type="ARBA" id="ARBA00005551"/>
    </source>
</evidence>
<feature type="transmembrane region" description="Helical" evidence="7">
    <location>
        <begin position="172"/>
        <end position="194"/>
    </location>
</feature>
<evidence type="ECO:0000259" key="8">
    <source>
        <dbReference type="Pfam" id="PF00999"/>
    </source>
</evidence>
<evidence type="ECO:0000256" key="3">
    <source>
        <dbReference type="ARBA" id="ARBA00022448"/>
    </source>
</evidence>
<sequence>MSAFALLLVCAAVAYGVSTWAKVPAPPLLVAAGIGLNASGLLGSSDFVSFVLLMGVTVLVFVAGAELNPARFARQGVVAFKVGISQFLALGAMGFGIAYWLGFDPLGSAYVALALAASSTFIVVRILKQRRQFYEPFGRMVLGVLLIQDVLVVLALGALMRWPEGQLAVESALFRSMALLVVAWVSARTLVPWLLTKLRLDEEAQLIVVMAILFIFIGGSHFLDVPLVTGAFCAGFAVSPFPVNAVIRGQLTSMSDFFIALFFTALGAMLVIPTLKTVLVAGLMALGVMITTPLLVTWFAERSGMTARSSIESGLLLAQTSEFSLVVALLGAGQDMLDSELLAAITLATVVTMVLTQFLATEKNVWRLLKIHPSTLRRQIDQLDVEDHVVVLGVGRNAETLVRRLLDEDHVVVVVDHDPVVCEWAEKSGARVTKADASDPRILKEIRAHHAKLVVSTLKQVSDNCRIVRELSGIPTLVRVFEDAEAEMIKQAGGIPVPYAEAAASEFLDWYSKYKGPERAPHPDASEAA</sequence>
<feature type="transmembrane region" description="Helical" evidence="7">
    <location>
        <begin position="311"/>
        <end position="330"/>
    </location>
</feature>
<dbReference type="Proteomes" id="UP000321595">
    <property type="component" value="Chromosome"/>
</dbReference>
<comment type="subcellular location">
    <subcellularLocation>
        <location evidence="1">Membrane</location>
        <topology evidence="1">Multi-pass membrane protein</topology>
    </subcellularLocation>
</comment>
<evidence type="ECO:0000256" key="7">
    <source>
        <dbReference type="SAM" id="Phobius"/>
    </source>
</evidence>
<dbReference type="OrthoDB" id="9781411at2"/>
<dbReference type="GO" id="GO:0015297">
    <property type="term" value="F:antiporter activity"/>
    <property type="evidence" value="ECO:0007669"/>
    <property type="project" value="InterPro"/>
</dbReference>
<evidence type="ECO:0000256" key="5">
    <source>
        <dbReference type="ARBA" id="ARBA00022989"/>
    </source>
</evidence>
<dbReference type="SUPFAM" id="SSF51735">
    <property type="entry name" value="NAD(P)-binding Rossmann-fold domains"/>
    <property type="match status" value="1"/>
</dbReference>
<gene>
    <name evidence="10" type="ORF">FRD01_08775</name>
</gene>
<feature type="transmembrane region" description="Helical" evidence="7">
    <location>
        <begin position="206"/>
        <end position="223"/>
    </location>
</feature>
<dbReference type="InterPro" id="IPR038770">
    <property type="entry name" value="Na+/solute_symporter_sf"/>
</dbReference>
<comment type="similarity">
    <text evidence="2">Belongs to the monovalent cation:proton antiporter 2 (CPA2) transporter (TC 2.A.37) family.</text>
</comment>
<dbReference type="AlphaFoldDB" id="A0A5B8XPX7"/>
<dbReference type="EMBL" id="CP042467">
    <property type="protein sequence ID" value="QED27331.1"/>
    <property type="molecule type" value="Genomic_DNA"/>
</dbReference>
<keyword evidence="4 7" id="KW-0812">Transmembrane</keyword>
<dbReference type="Pfam" id="PF02254">
    <property type="entry name" value="TrkA_N"/>
    <property type="match status" value="1"/>
</dbReference>
<feature type="transmembrane region" description="Helical" evidence="7">
    <location>
        <begin position="229"/>
        <end position="247"/>
    </location>
</feature>
<dbReference type="InterPro" id="IPR036291">
    <property type="entry name" value="NAD(P)-bd_dom_sf"/>
</dbReference>
<dbReference type="InterPro" id="IPR006153">
    <property type="entry name" value="Cation/H_exchanger_TM"/>
</dbReference>
<evidence type="ECO:0000256" key="4">
    <source>
        <dbReference type="ARBA" id="ARBA00022692"/>
    </source>
</evidence>
<dbReference type="KEGG" id="bbae:FRD01_08775"/>
<dbReference type="GO" id="GO:0006813">
    <property type="term" value="P:potassium ion transport"/>
    <property type="evidence" value="ECO:0007669"/>
    <property type="project" value="InterPro"/>
</dbReference>
<feature type="transmembrane region" description="Helical" evidence="7">
    <location>
        <begin position="278"/>
        <end position="299"/>
    </location>
</feature>
<feature type="domain" description="Cation/H+ exchanger transmembrane" evidence="8">
    <location>
        <begin position="10"/>
        <end position="358"/>
    </location>
</feature>
<feature type="transmembrane region" description="Helical" evidence="7">
    <location>
        <begin position="47"/>
        <end position="65"/>
    </location>
</feature>
<accession>A0A5B8XPX7</accession>
<reference evidence="10 11" key="1">
    <citation type="submission" date="2019-08" db="EMBL/GenBank/DDBJ databases">
        <authorList>
            <person name="Liang Q."/>
        </authorList>
    </citation>
    <scope>NUCLEOTIDE SEQUENCE [LARGE SCALE GENOMIC DNA]</scope>
    <source>
        <strain evidence="10 11">V1718</strain>
    </source>
</reference>
<keyword evidence="6 7" id="KW-0472">Membrane</keyword>
<evidence type="ECO:0000313" key="10">
    <source>
        <dbReference type="EMBL" id="QED27331.1"/>
    </source>
</evidence>
<dbReference type="Gene3D" id="1.20.1530.20">
    <property type="match status" value="1"/>
</dbReference>
<dbReference type="PANTHER" id="PTHR42751:SF6">
    <property type="entry name" value="CONSERVED INTEGRAL MEMBRANE TRANSPORT PROTEIN-RELATED"/>
    <property type="match status" value="1"/>
</dbReference>
<dbReference type="Pfam" id="PF00999">
    <property type="entry name" value="Na_H_Exchanger"/>
    <property type="match status" value="1"/>
</dbReference>
<proteinExistence type="inferred from homology"/>